<dbReference type="EMBL" id="PPCN01000007">
    <property type="protein sequence ID" value="POF30157.1"/>
    <property type="molecule type" value="Genomic_DNA"/>
</dbReference>
<protein>
    <submittedName>
        <fullName evidence="3">Flagellar basal-body rod protein FlgB</fullName>
    </submittedName>
</protein>
<keyword evidence="3" id="KW-0282">Flagellum</keyword>
<dbReference type="OrthoDB" id="9788334at2"/>
<dbReference type="GO" id="GO:0009425">
    <property type="term" value="C:bacterial-type flagellum basal body"/>
    <property type="evidence" value="ECO:0007669"/>
    <property type="project" value="UniProtKB-SubCell"/>
</dbReference>
<keyword evidence="4" id="KW-1185">Reference proteome</keyword>
<reference evidence="3 4" key="1">
    <citation type="submission" date="2018-01" db="EMBL/GenBank/DDBJ databases">
        <title>Genomic Encyclopedia of Archaeal and Bacterial Type Strains, Phase II (KMG-II): from individual species to whole genera.</title>
        <authorList>
            <person name="Goeker M."/>
        </authorList>
    </citation>
    <scope>NUCLEOTIDE SEQUENCE [LARGE SCALE GENOMIC DNA]</scope>
    <source>
        <strain evidence="3 4">DSM 17023</strain>
    </source>
</reference>
<sequence length="126" mass="13805">MEPVFLNKLVSHNNDWLSLRQATIAENIANANSPGFHARDLEPFTSVISEAQLAMTATHDGHLGQAMDVSRPSDVEKQDSWTVTHSGNSVSIEQELMKAGEVARDHALNASIAKSFQRMYLASVKS</sequence>
<dbReference type="InterPro" id="IPR001444">
    <property type="entry name" value="Flag_bb_rod_N"/>
</dbReference>
<keyword evidence="3" id="KW-0969">Cilium</keyword>
<evidence type="ECO:0000259" key="2">
    <source>
        <dbReference type="Pfam" id="PF00460"/>
    </source>
</evidence>
<name>A0A2S3UR18_9HYPH</name>
<comment type="subcellular location">
    <subcellularLocation>
        <location evidence="1">Bacterial flagellum basal body</location>
    </subcellularLocation>
</comment>
<keyword evidence="3" id="KW-0966">Cell projection</keyword>
<gene>
    <name evidence="3" type="ORF">CLV41_107184</name>
</gene>
<dbReference type="NCBIfam" id="NF004653">
    <property type="entry name" value="PRK06003.1"/>
    <property type="match status" value="1"/>
</dbReference>
<dbReference type="AlphaFoldDB" id="A0A2S3UR18"/>
<dbReference type="RefSeq" id="WP_103223542.1">
    <property type="nucleotide sequence ID" value="NZ_PPCN01000007.1"/>
</dbReference>
<comment type="caution">
    <text evidence="3">The sequence shown here is derived from an EMBL/GenBank/DDBJ whole genome shotgun (WGS) entry which is preliminary data.</text>
</comment>
<accession>A0A2S3UR18</accession>
<feature type="domain" description="Flagellar basal body rod protein N-terminal" evidence="2">
    <location>
        <begin position="18"/>
        <end position="36"/>
    </location>
</feature>
<proteinExistence type="predicted"/>
<evidence type="ECO:0000313" key="3">
    <source>
        <dbReference type="EMBL" id="POF30157.1"/>
    </source>
</evidence>
<evidence type="ECO:0000256" key="1">
    <source>
        <dbReference type="ARBA" id="ARBA00004117"/>
    </source>
</evidence>
<dbReference type="Proteomes" id="UP000236959">
    <property type="component" value="Unassembled WGS sequence"/>
</dbReference>
<evidence type="ECO:0000313" key="4">
    <source>
        <dbReference type="Proteomes" id="UP000236959"/>
    </source>
</evidence>
<dbReference type="Pfam" id="PF00460">
    <property type="entry name" value="Flg_bb_rod"/>
    <property type="match status" value="1"/>
</dbReference>
<organism evidence="3 4">
    <name type="scientific">Roseibium marinum</name>
    <dbReference type="NCBI Taxonomy" id="281252"/>
    <lineage>
        <taxon>Bacteria</taxon>
        <taxon>Pseudomonadati</taxon>
        <taxon>Pseudomonadota</taxon>
        <taxon>Alphaproteobacteria</taxon>
        <taxon>Hyphomicrobiales</taxon>
        <taxon>Stappiaceae</taxon>
        <taxon>Roseibium</taxon>
    </lineage>
</organism>